<gene>
    <name evidence="3" type="ORF">EK403_07040</name>
</gene>
<sequence>MASVPAPAFCGCCAGGAADRPDTILNRPGLSTLAYRIGTFGTFRRAMLERITEDARLSALTTRESDDYAISFLEQFAALADVLCFYNERIANEIFLRTARERDSVVKLVALLGYRPRPGLAATALLAFTLDDGARTRVRRGLPVMSMPAQDQRAQTYETTEPLVAHARLNAAAVHSPPTPFNAFARGSTGGVITARPEPLSIGDRLVVFGLEAIEEKTVAELRRQSDGVGLVFDPPMQALGLRPGLARAARIDRRLRFFGYNAPTKTNVFDTNPTTPPHERWKTVTVSAGLPGGLTAYPLDARYDDVKAGDHLLVDQGAGALKGPRLMTAAVTSTDDRMADPVGPLEDAVTHVSLRQTILGRPVPVPPEGGSPPGALRVAAMTGAGTLSLFARGGGSQTEAVWPGATTHLMEEPTVVGSGPHGLDLYYRNASGRLFAAFRGAGWTTADLGVDAATRPAAVDLPGAEALVAVTTPFGAARVLQVGAAGVLVDETVPAAATSPVAISSFDGTRVDVVLRGADRSVMHASRVGGVWSGFRSLAGVAAATPALVSPAPGRPEIFVAGDDGRLRSRRFDGTTWSDWLDLGGAVEGEVSAAALPGMVFLFARGRDGALWSIRRVGAVWGQWSRIGGTLTSDPSASTRDGVLRVFCRDGDGGASVASFSGTGWSAFQPMGFGLGEIFDRRTARIFRLSRPDVAFRGFAYPIPLQGGRLAVPLGDGREGLEEIAKDRRLILQAGAIRHIAQVTRRVEAAATPGDPPDHLLVDFAPPVGRLDGDVRMLGNVAAASHGESQPKGAGPDGSPALEPIGSGDATRTFQSFVLSKSPLTHLPSRKSVSGEPVIELRVNGELWRPVPSLYGRAPTDRVYALRQDDAGKTSVTFGDGRTGARLKSGALNVATRYRCGLGLEGRMTAGQLAIPLERPVGLRAVENPLPSDGGADPETRDDARLGAPASVKTFGRAVSLKDFEDVATASGLVARAFATWVWFDLQRVVHLTVAGADGAPLSAIALDDLHASLDSVRDPNRPLALSNLTRIPVVIRARLLRDPIFEVDDVLARARARILEAYAFEAQPLGAAVHASGVYAELQSVEGVSAVDVDLFHLKGYATLTGVEREVRSVTTDPVQPHIRVYPARPFPTDLSQLDRFALAGVPSGAAPPALAAEQAAILDPAEDVELSIAEAF</sequence>
<feature type="region of interest" description="Disordered" evidence="1">
    <location>
        <begin position="927"/>
        <end position="946"/>
    </location>
</feature>
<dbReference type="SUPFAM" id="SSF89372">
    <property type="entry name" value="Fucose-specific lectin"/>
    <property type="match status" value="1"/>
</dbReference>
<organism evidence="3 4">
    <name type="scientific">Hansschlegelia zhihuaiae</name>
    <dbReference type="NCBI Taxonomy" id="405005"/>
    <lineage>
        <taxon>Bacteria</taxon>
        <taxon>Pseudomonadati</taxon>
        <taxon>Pseudomonadota</taxon>
        <taxon>Alphaproteobacteria</taxon>
        <taxon>Hyphomicrobiales</taxon>
        <taxon>Methylopilaceae</taxon>
        <taxon>Hansschlegelia</taxon>
    </lineage>
</organism>
<dbReference type="OrthoDB" id="266253at2"/>
<evidence type="ECO:0000256" key="1">
    <source>
        <dbReference type="SAM" id="MobiDB-lite"/>
    </source>
</evidence>
<feature type="region of interest" description="Disordered" evidence="1">
    <location>
        <begin position="785"/>
        <end position="808"/>
    </location>
</feature>
<dbReference type="Pfam" id="PF26607">
    <property type="entry name" value="DUF8189"/>
    <property type="match status" value="1"/>
</dbReference>
<comment type="caution">
    <text evidence="3">The sequence shown here is derived from an EMBL/GenBank/DDBJ whole genome shotgun (WGS) entry which is preliminary data.</text>
</comment>
<dbReference type="InterPro" id="IPR058502">
    <property type="entry name" value="PLL-like_beta-prop"/>
</dbReference>
<reference evidence="3 4" key="1">
    <citation type="submission" date="2018-12" db="EMBL/GenBank/DDBJ databases">
        <title>bacterium Hansschlegelia zhihuaiae S113.</title>
        <authorList>
            <person name="He J."/>
        </authorList>
    </citation>
    <scope>NUCLEOTIDE SEQUENCE [LARGE SCALE GENOMIC DNA]</scope>
    <source>
        <strain evidence="3 4">S 113</strain>
    </source>
</reference>
<accession>A0A4Q0MKI6</accession>
<name>A0A4Q0MKI6_9HYPH</name>
<protein>
    <recommendedName>
        <fullName evidence="2">PLL-like beta propeller domain-containing protein</fullName>
    </recommendedName>
</protein>
<dbReference type="EMBL" id="RYFI01000005">
    <property type="protein sequence ID" value="RXF74120.1"/>
    <property type="molecule type" value="Genomic_DNA"/>
</dbReference>
<feature type="domain" description="PLL-like beta propeller" evidence="2">
    <location>
        <begin position="498"/>
        <end position="633"/>
    </location>
</feature>
<evidence type="ECO:0000313" key="4">
    <source>
        <dbReference type="Proteomes" id="UP000289708"/>
    </source>
</evidence>
<keyword evidence="4" id="KW-1185">Reference proteome</keyword>
<dbReference type="RefSeq" id="WP_128776796.1">
    <property type="nucleotide sequence ID" value="NZ_RYFI01000005.1"/>
</dbReference>
<dbReference type="Proteomes" id="UP000289708">
    <property type="component" value="Unassembled WGS sequence"/>
</dbReference>
<evidence type="ECO:0000313" key="3">
    <source>
        <dbReference type="EMBL" id="RXF74120.1"/>
    </source>
</evidence>
<evidence type="ECO:0000259" key="2">
    <source>
        <dbReference type="Pfam" id="PF26607"/>
    </source>
</evidence>
<proteinExistence type="predicted"/>
<dbReference type="AlphaFoldDB" id="A0A4Q0MKI6"/>
<dbReference type="Gene3D" id="2.120.10.70">
    <property type="entry name" value="Fucose-specific lectin"/>
    <property type="match status" value="1"/>
</dbReference>